<evidence type="ECO:0000256" key="5">
    <source>
        <dbReference type="ARBA" id="ARBA00022989"/>
    </source>
</evidence>
<name>A0A9E7DJA8_9FIRM</name>
<keyword evidence="5 7" id="KW-1133">Transmembrane helix</keyword>
<evidence type="ECO:0000256" key="6">
    <source>
        <dbReference type="ARBA" id="ARBA00023136"/>
    </source>
</evidence>
<dbReference type="SMART" id="SM00382">
    <property type="entry name" value="AAA"/>
    <property type="match status" value="1"/>
</dbReference>
<dbReference type="GO" id="GO:0034040">
    <property type="term" value="F:ATPase-coupled lipid transmembrane transporter activity"/>
    <property type="evidence" value="ECO:0007669"/>
    <property type="project" value="TreeGrafter"/>
</dbReference>
<gene>
    <name evidence="9" type="ORF">M1R53_06315</name>
</gene>
<keyword evidence="2 7" id="KW-0812">Transmembrane</keyword>
<dbReference type="InterPro" id="IPR003439">
    <property type="entry name" value="ABC_transporter-like_ATP-bd"/>
</dbReference>
<dbReference type="Gene3D" id="1.20.1560.10">
    <property type="entry name" value="ABC transporter type 1, transmembrane domain"/>
    <property type="match status" value="1"/>
</dbReference>
<keyword evidence="3" id="KW-0547">Nucleotide-binding</keyword>
<evidence type="ECO:0000313" key="9">
    <source>
        <dbReference type="EMBL" id="UQK58847.1"/>
    </source>
</evidence>
<proteinExistence type="predicted"/>
<protein>
    <submittedName>
        <fullName evidence="9">ABC transporter ATP-binding protein/permease</fullName>
    </submittedName>
</protein>
<keyword evidence="6 7" id="KW-0472">Membrane</keyword>
<feature type="transmembrane region" description="Helical" evidence="7">
    <location>
        <begin position="49"/>
        <end position="70"/>
    </location>
</feature>
<evidence type="ECO:0000313" key="10">
    <source>
        <dbReference type="Proteomes" id="UP000831151"/>
    </source>
</evidence>
<dbReference type="RefSeq" id="WP_249242401.1">
    <property type="nucleotide sequence ID" value="NZ_CP096649.1"/>
</dbReference>
<organism evidence="9 10">
    <name type="scientific">Fenollaria massiliensis</name>
    <dbReference type="NCBI Taxonomy" id="938288"/>
    <lineage>
        <taxon>Bacteria</taxon>
        <taxon>Bacillati</taxon>
        <taxon>Bacillota</taxon>
        <taxon>Clostridia</taxon>
        <taxon>Eubacteriales</taxon>
        <taxon>Fenollaria</taxon>
    </lineage>
</organism>
<dbReference type="InterPro" id="IPR003593">
    <property type="entry name" value="AAA+_ATPase"/>
</dbReference>
<dbReference type="SUPFAM" id="SSF52540">
    <property type="entry name" value="P-loop containing nucleoside triphosphate hydrolases"/>
    <property type="match status" value="1"/>
</dbReference>
<dbReference type="GO" id="GO:0005524">
    <property type="term" value="F:ATP binding"/>
    <property type="evidence" value="ECO:0007669"/>
    <property type="project" value="UniProtKB-KW"/>
</dbReference>
<dbReference type="GO" id="GO:0140359">
    <property type="term" value="F:ABC-type transporter activity"/>
    <property type="evidence" value="ECO:0007669"/>
    <property type="project" value="InterPro"/>
</dbReference>
<dbReference type="KEGG" id="fms:M1R53_06315"/>
<evidence type="ECO:0000256" key="3">
    <source>
        <dbReference type="ARBA" id="ARBA00022741"/>
    </source>
</evidence>
<dbReference type="InterPro" id="IPR003959">
    <property type="entry name" value="ATPase_AAA_core"/>
</dbReference>
<keyword evidence="4 9" id="KW-0067">ATP-binding</keyword>
<dbReference type="Gene3D" id="3.40.50.300">
    <property type="entry name" value="P-loop containing nucleotide triphosphate hydrolases"/>
    <property type="match status" value="2"/>
</dbReference>
<dbReference type="InterPro" id="IPR036640">
    <property type="entry name" value="ABC1_TM_sf"/>
</dbReference>
<dbReference type="PROSITE" id="PS50929">
    <property type="entry name" value="ABC_TM1F"/>
    <property type="match status" value="1"/>
</dbReference>
<reference evidence="9" key="1">
    <citation type="submission" date="2022-04" db="EMBL/GenBank/DDBJ databases">
        <title>Complete genome sequences of Ezakiella coagulans and Fenollaria massiliensis.</title>
        <authorList>
            <person name="France M.T."/>
            <person name="Clifford J."/>
            <person name="Narina S."/>
            <person name="Rutt L."/>
            <person name="Ravel J."/>
        </authorList>
    </citation>
    <scope>NUCLEOTIDE SEQUENCE</scope>
    <source>
        <strain evidence="9">C0061C2</strain>
    </source>
</reference>
<dbReference type="EMBL" id="CP096649">
    <property type="protein sequence ID" value="UQK58847.1"/>
    <property type="molecule type" value="Genomic_DNA"/>
</dbReference>
<evidence type="ECO:0000256" key="7">
    <source>
        <dbReference type="SAM" id="Phobius"/>
    </source>
</evidence>
<dbReference type="Pfam" id="PF13304">
    <property type="entry name" value="AAA_21"/>
    <property type="match status" value="1"/>
</dbReference>
<dbReference type="GO" id="GO:0005886">
    <property type="term" value="C:plasma membrane"/>
    <property type="evidence" value="ECO:0007669"/>
    <property type="project" value="UniProtKB-SubCell"/>
</dbReference>
<dbReference type="InterPro" id="IPR011527">
    <property type="entry name" value="ABC1_TM_dom"/>
</dbReference>
<evidence type="ECO:0000256" key="4">
    <source>
        <dbReference type="ARBA" id="ARBA00022840"/>
    </source>
</evidence>
<feature type="transmembrane region" description="Helical" evidence="7">
    <location>
        <begin position="130"/>
        <end position="157"/>
    </location>
</feature>
<evidence type="ECO:0000259" key="8">
    <source>
        <dbReference type="PROSITE" id="PS50929"/>
    </source>
</evidence>
<dbReference type="SUPFAM" id="SSF90123">
    <property type="entry name" value="ABC transporter transmembrane region"/>
    <property type="match status" value="1"/>
</dbReference>
<dbReference type="Pfam" id="PF00664">
    <property type="entry name" value="ABC_membrane"/>
    <property type="match status" value="1"/>
</dbReference>
<dbReference type="Proteomes" id="UP000831151">
    <property type="component" value="Chromosome"/>
</dbReference>
<comment type="subcellular location">
    <subcellularLocation>
        <location evidence="1">Cell membrane</location>
        <topology evidence="1">Multi-pass membrane protein</topology>
    </subcellularLocation>
</comment>
<evidence type="ECO:0000256" key="1">
    <source>
        <dbReference type="ARBA" id="ARBA00004651"/>
    </source>
</evidence>
<dbReference type="CDD" id="cd07346">
    <property type="entry name" value="ABC_6TM_exporters"/>
    <property type="match status" value="1"/>
</dbReference>
<feature type="transmembrane region" description="Helical" evidence="7">
    <location>
        <begin position="12"/>
        <end position="29"/>
    </location>
</feature>
<feature type="domain" description="ABC transmembrane type-1" evidence="8">
    <location>
        <begin position="17"/>
        <end position="293"/>
    </location>
</feature>
<feature type="transmembrane region" description="Helical" evidence="7">
    <location>
        <begin position="236"/>
        <end position="258"/>
    </location>
</feature>
<dbReference type="GO" id="GO:0016887">
    <property type="term" value="F:ATP hydrolysis activity"/>
    <property type="evidence" value="ECO:0007669"/>
    <property type="project" value="InterPro"/>
</dbReference>
<dbReference type="PANTHER" id="PTHR24221:SF654">
    <property type="entry name" value="ATP-BINDING CASSETTE SUB-FAMILY B MEMBER 6"/>
    <property type="match status" value="1"/>
</dbReference>
<dbReference type="InterPro" id="IPR039421">
    <property type="entry name" value="Type_1_exporter"/>
</dbReference>
<dbReference type="InterPro" id="IPR027417">
    <property type="entry name" value="P-loop_NTPase"/>
</dbReference>
<sequence length="492" mass="56983">MWKLRKYVSNKDLFSYIIIYILYKITFLLSPYLSGVFIDASVAKDFDKMILYAIYNIILFVAGQGVMYFFDIIEGEASTRSTINIYEKLDDNLLRYNLKTNNISRDKINQEITHNLDAVSKYIFKTPVNVVFQFITMVFIFVIMLTISVPLAFVMLISVPVGAYVSYKLGDKISDYSEENIQNTQNINGYILDKYEINKSERLLDKKQLFNIKDYLEKYKNTLFKKFKLQSLVENWMIYFILNGVILMMTILSGYFVFNGSISIGAFFASQLYVSQFWGPVQELFDIRNEYLSDKPAINNFAEFLEIEAAKYKDDKIKIIELKDFECLSKDNTILNEKVNACFDASHINIICGDNGTGKTTIVEAILNYNKRYKGKIYINGEELKDLSYSDIVYIPADYLISKFGVLEDKSKMSSGQRKKAQFDLSLLTDKSVYIIDEPTNFLDLENKEAISRLISDLHDKGKIIIMITHDKDIMNKLNNVETIYLERKVAI</sequence>
<keyword evidence="10" id="KW-1185">Reference proteome</keyword>
<dbReference type="Pfam" id="PF00005">
    <property type="entry name" value="ABC_tran"/>
    <property type="match status" value="1"/>
</dbReference>
<dbReference type="AlphaFoldDB" id="A0A9E7DJA8"/>
<dbReference type="PANTHER" id="PTHR24221">
    <property type="entry name" value="ATP-BINDING CASSETTE SUB-FAMILY B"/>
    <property type="match status" value="1"/>
</dbReference>
<accession>A0A9E7DJA8</accession>
<dbReference type="CDD" id="cd00267">
    <property type="entry name" value="ABC_ATPase"/>
    <property type="match status" value="1"/>
</dbReference>
<evidence type="ECO:0000256" key="2">
    <source>
        <dbReference type="ARBA" id="ARBA00022692"/>
    </source>
</evidence>